<comment type="caution">
    <text evidence="4">The sequence shown here is derived from an EMBL/GenBank/DDBJ whole genome shotgun (WGS) entry which is preliminary data.</text>
</comment>
<dbReference type="AlphaFoldDB" id="A0A955L5E3"/>
<dbReference type="GO" id="GO:0051087">
    <property type="term" value="F:protein-folding chaperone binding"/>
    <property type="evidence" value="ECO:0007669"/>
    <property type="project" value="TreeGrafter"/>
</dbReference>
<name>A0A955L5E3_9BACT</name>
<protein>
    <submittedName>
        <fullName evidence="4">DnaJ domain-containing protein</fullName>
    </submittedName>
</protein>
<gene>
    <name evidence="4" type="ORF">KC909_01255</name>
</gene>
<dbReference type="InterPro" id="IPR001623">
    <property type="entry name" value="DnaJ_domain"/>
</dbReference>
<dbReference type="PANTHER" id="PTHR44360">
    <property type="entry name" value="DNAJ HOMOLOG SUBFAMILY B MEMBER 9"/>
    <property type="match status" value="1"/>
</dbReference>
<evidence type="ECO:0000313" key="5">
    <source>
        <dbReference type="Proteomes" id="UP000783287"/>
    </source>
</evidence>
<feature type="domain" description="J" evidence="3">
    <location>
        <begin position="5"/>
        <end position="69"/>
    </location>
</feature>
<dbReference type="Proteomes" id="UP000783287">
    <property type="component" value="Unassembled WGS sequence"/>
</dbReference>
<dbReference type="GO" id="GO:0036503">
    <property type="term" value="P:ERAD pathway"/>
    <property type="evidence" value="ECO:0007669"/>
    <property type="project" value="TreeGrafter"/>
</dbReference>
<feature type="transmembrane region" description="Helical" evidence="2">
    <location>
        <begin position="108"/>
        <end position="127"/>
    </location>
</feature>
<dbReference type="CDD" id="cd06257">
    <property type="entry name" value="DnaJ"/>
    <property type="match status" value="1"/>
</dbReference>
<accession>A0A955L5E3</accession>
<dbReference type="PRINTS" id="PR00625">
    <property type="entry name" value="JDOMAIN"/>
</dbReference>
<keyword evidence="2" id="KW-0812">Transmembrane</keyword>
<sequence length="128" mass="14754">MSHKTHYDRLGVDNSASQSQIKKAFRLLAKKHHPDKSKSDDSYREFTEILNAYQVLSDQAKRSTYDRFIDPQPFGSYTSKYTKSRSRKDEIYAARATKVNVNSNAHKYNLMFALSVYIILIVIAGWLG</sequence>
<dbReference type="Gene3D" id="1.10.287.110">
    <property type="entry name" value="DnaJ domain"/>
    <property type="match status" value="1"/>
</dbReference>
<evidence type="ECO:0000256" key="1">
    <source>
        <dbReference type="ARBA" id="ARBA00023186"/>
    </source>
</evidence>
<keyword evidence="1" id="KW-0143">Chaperone</keyword>
<dbReference type="GO" id="GO:0051787">
    <property type="term" value="F:misfolded protein binding"/>
    <property type="evidence" value="ECO:0007669"/>
    <property type="project" value="TreeGrafter"/>
</dbReference>
<dbReference type="PANTHER" id="PTHR44360:SF1">
    <property type="entry name" value="DNAJ HOMOLOG SUBFAMILY B MEMBER 9"/>
    <property type="match status" value="1"/>
</dbReference>
<reference evidence="4" key="1">
    <citation type="submission" date="2020-04" db="EMBL/GenBank/DDBJ databases">
        <authorList>
            <person name="Zhang T."/>
        </authorList>
    </citation>
    <scope>NUCLEOTIDE SEQUENCE</scope>
    <source>
        <strain evidence="4">HKST-UBA14</strain>
    </source>
</reference>
<evidence type="ECO:0000313" key="4">
    <source>
        <dbReference type="EMBL" id="MCA9382968.1"/>
    </source>
</evidence>
<dbReference type="InterPro" id="IPR018253">
    <property type="entry name" value="DnaJ_domain_CS"/>
</dbReference>
<proteinExistence type="predicted"/>
<evidence type="ECO:0000259" key="3">
    <source>
        <dbReference type="PROSITE" id="PS50076"/>
    </source>
</evidence>
<dbReference type="InterPro" id="IPR036869">
    <property type="entry name" value="J_dom_sf"/>
</dbReference>
<organism evidence="4 5">
    <name type="scientific">Candidatus Dojkabacteria bacterium</name>
    <dbReference type="NCBI Taxonomy" id="2099670"/>
    <lineage>
        <taxon>Bacteria</taxon>
        <taxon>Candidatus Dojkabacteria</taxon>
    </lineage>
</organism>
<keyword evidence="2" id="KW-1133">Transmembrane helix</keyword>
<dbReference type="PROSITE" id="PS00636">
    <property type="entry name" value="DNAJ_1"/>
    <property type="match status" value="1"/>
</dbReference>
<dbReference type="InterPro" id="IPR051948">
    <property type="entry name" value="Hsp70_co-chaperone_J-domain"/>
</dbReference>
<dbReference type="SMART" id="SM00271">
    <property type="entry name" value="DnaJ"/>
    <property type="match status" value="1"/>
</dbReference>
<evidence type="ECO:0000256" key="2">
    <source>
        <dbReference type="SAM" id="Phobius"/>
    </source>
</evidence>
<reference evidence="4" key="2">
    <citation type="journal article" date="2021" name="Microbiome">
        <title>Successional dynamics and alternative stable states in a saline activated sludge microbial community over 9 years.</title>
        <authorList>
            <person name="Wang Y."/>
            <person name="Ye J."/>
            <person name="Ju F."/>
            <person name="Liu L."/>
            <person name="Boyd J.A."/>
            <person name="Deng Y."/>
            <person name="Parks D.H."/>
            <person name="Jiang X."/>
            <person name="Yin X."/>
            <person name="Woodcroft B.J."/>
            <person name="Tyson G.W."/>
            <person name="Hugenholtz P."/>
            <person name="Polz M.F."/>
            <person name="Zhang T."/>
        </authorList>
    </citation>
    <scope>NUCLEOTIDE SEQUENCE</scope>
    <source>
        <strain evidence="4">HKST-UBA14</strain>
    </source>
</reference>
<dbReference type="EMBL" id="JAGQLK010000016">
    <property type="protein sequence ID" value="MCA9382968.1"/>
    <property type="molecule type" value="Genomic_DNA"/>
</dbReference>
<keyword evidence="2" id="KW-0472">Membrane</keyword>
<dbReference type="Pfam" id="PF00226">
    <property type="entry name" value="DnaJ"/>
    <property type="match status" value="1"/>
</dbReference>
<dbReference type="PROSITE" id="PS50076">
    <property type="entry name" value="DNAJ_2"/>
    <property type="match status" value="1"/>
</dbReference>
<dbReference type="SUPFAM" id="SSF46565">
    <property type="entry name" value="Chaperone J-domain"/>
    <property type="match status" value="1"/>
</dbReference>